<comment type="caution">
    <text evidence="1">The sequence shown here is derived from an EMBL/GenBank/DDBJ whole genome shotgun (WGS) entry which is preliminary data.</text>
</comment>
<organism evidence="1 2">
    <name type="scientific">Glutamicibacter bergerei</name>
    <dbReference type="NCBI Taxonomy" id="256702"/>
    <lineage>
        <taxon>Bacteria</taxon>
        <taxon>Bacillati</taxon>
        <taxon>Actinomycetota</taxon>
        <taxon>Actinomycetes</taxon>
        <taxon>Micrococcales</taxon>
        <taxon>Micrococcaceae</taxon>
        <taxon>Glutamicibacter</taxon>
    </lineage>
</organism>
<sequence length="128" mass="14568">MRPEINRSKGEELSQAERDILALLCSATDAESAKARQQLQFSRWDGFQFDECECFLIAVTKGPECKRIRHGGGPFSSATVLQNEKALGHLDLWVIDGYLHSLDYMPFEDDPGYMPLTTEYTFDFIGRQ</sequence>
<accession>A0ABV9MNT4</accession>
<keyword evidence="2" id="KW-1185">Reference proteome</keyword>
<dbReference type="RefSeq" id="WP_346060308.1">
    <property type="nucleotide sequence ID" value="NZ_BAAAVQ010000116.1"/>
</dbReference>
<evidence type="ECO:0000313" key="2">
    <source>
        <dbReference type="Proteomes" id="UP001595884"/>
    </source>
</evidence>
<gene>
    <name evidence="1" type="ORF">ACFO7V_12285</name>
</gene>
<dbReference type="EMBL" id="JBHSHE010000056">
    <property type="protein sequence ID" value="MFC4716910.1"/>
    <property type="molecule type" value="Genomic_DNA"/>
</dbReference>
<reference evidence="2" key="1">
    <citation type="journal article" date="2019" name="Int. J. Syst. Evol. Microbiol.">
        <title>The Global Catalogue of Microorganisms (GCM) 10K type strain sequencing project: providing services to taxonomists for standard genome sequencing and annotation.</title>
        <authorList>
            <consortium name="The Broad Institute Genomics Platform"/>
            <consortium name="The Broad Institute Genome Sequencing Center for Infectious Disease"/>
            <person name="Wu L."/>
            <person name="Ma J."/>
        </authorList>
    </citation>
    <scope>NUCLEOTIDE SEQUENCE [LARGE SCALE GENOMIC DNA]</scope>
    <source>
        <strain evidence="2">CGMCC 1.12849</strain>
    </source>
</reference>
<protein>
    <submittedName>
        <fullName evidence="1">Uncharacterized protein</fullName>
    </submittedName>
</protein>
<name>A0ABV9MNT4_9MICC</name>
<proteinExistence type="predicted"/>
<dbReference type="Proteomes" id="UP001595884">
    <property type="component" value="Unassembled WGS sequence"/>
</dbReference>
<evidence type="ECO:0000313" key="1">
    <source>
        <dbReference type="EMBL" id="MFC4716910.1"/>
    </source>
</evidence>